<dbReference type="Proteomes" id="UP000754710">
    <property type="component" value="Unassembled WGS sequence"/>
</dbReference>
<evidence type="ECO:0000313" key="6">
    <source>
        <dbReference type="EMBL" id="MBY9075627.1"/>
    </source>
</evidence>
<organism evidence="6 7">
    <name type="scientific">Nocardioides jiangsuensis</name>
    <dbReference type="NCBI Taxonomy" id="2866161"/>
    <lineage>
        <taxon>Bacteria</taxon>
        <taxon>Bacillati</taxon>
        <taxon>Actinomycetota</taxon>
        <taxon>Actinomycetes</taxon>
        <taxon>Propionibacteriales</taxon>
        <taxon>Nocardioidaceae</taxon>
        <taxon>Nocardioides</taxon>
    </lineage>
</organism>
<gene>
    <name evidence="6" type="ORF">K1X13_12415</name>
</gene>
<feature type="domain" description="Glycosyltransferase 2-like" evidence="5">
    <location>
        <begin position="66"/>
        <end position="236"/>
    </location>
</feature>
<proteinExistence type="inferred from homology"/>
<name>A0ABS7RM80_9ACTN</name>
<dbReference type="InterPro" id="IPR029044">
    <property type="entry name" value="Nucleotide-diphossugar_trans"/>
</dbReference>
<feature type="transmembrane region" description="Helical" evidence="4">
    <location>
        <begin position="350"/>
        <end position="383"/>
    </location>
</feature>
<keyword evidence="2 6" id="KW-0328">Glycosyltransferase</keyword>
<sequence>MMDLFSVLTGAVTVLGWFFIAYSVLINTSFLGLTALAVLDFHSYLRRSDFAAYDETFAEPLAPGISILMPAYNEAAGIVEAVRAMTAMRYPDFEVVVVDDGSRDDTVRLMVEAFDMVEAPIVVPSRIPTRGRVLRTYLSRRGSHNVLLVCKENGGKADALNVGINAARKALVCMVDADSILDPDALLHVSRPFADDPEKVLASGGVVRIANGSEIRRGRVVDVRMPRRWLPRIQVVEYLRAFMIGRSGWSRLGGLLIISGAFGLFRKDVLFELGGLATDCIGEDAELVVRLHRWIGDNDVDGRVVFVSEPVAWTEVPETTAVLRKQRRRWHRGLTEILVRHKGMIFRPRYGIIGMVTMPWFVAFELAAPFVEAFGFLYLTFVLVLFGVEEAGLYTSGLVNRDILWLLLTVSVLYAIVLTLTAVLVEQLSFRRYRGLKDLLIAMWAAVEENVGYRQLNALWRVGGTVEAWRRRPHDWGNMQRRGFDRR</sequence>
<dbReference type="PANTHER" id="PTHR43630">
    <property type="entry name" value="POLY-BETA-1,6-N-ACETYL-D-GLUCOSAMINE SYNTHASE"/>
    <property type="match status" value="1"/>
</dbReference>
<dbReference type="Gene3D" id="3.90.550.10">
    <property type="entry name" value="Spore Coat Polysaccharide Biosynthesis Protein SpsA, Chain A"/>
    <property type="match status" value="1"/>
</dbReference>
<protein>
    <submittedName>
        <fullName evidence="6">Glycosyltransferase</fullName>
        <ecNumber evidence="6">2.4.-.-</ecNumber>
    </submittedName>
</protein>
<dbReference type="Pfam" id="PF00535">
    <property type="entry name" value="Glycos_transf_2"/>
    <property type="match status" value="1"/>
</dbReference>
<dbReference type="InterPro" id="IPR001173">
    <property type="entry name" value="Glyco_trans_2-like"/>
</dbReference>
<dbReference type="SUPFAM" id="SSF53448">
    <property type="entry name" value="Nucleotide-diphospho-sugar transferases"/>
    <property type="match status" value="1"/>
</dbReference>
<keyword evidence="7" id="KW-1185">Reference proteome</keyword>
<comment type="caution">
    <text evidence="6">The sequence shown here is derived from an EMBL/GenBank/DDBJ whole genome shotgun (WGS) entry which is preliminary data.</text>
</comment>
<evidence type="ECO:0000256" key="3">
    <source>
        <dbReference type="ARBA" id="ARBA00022679"/>
    </source>
</evidence>
<keyword evidence="3 6" id="KW-0808">Transferase</keyword>
<keyword evidence="4" id="KW-1133">Transmembrane helix</keyword>
<accession>A0ABS7RM80</accession>
<dbReference type="PANTHER" id="PTHR43630:SF1">
    <property type="entry name" value="POLY-BETA-1,6-N-ACETYL-D-GLUCOSAMINE SYNTHASE"/>
    <property type="match status" value="1"/>
</dbReference>
<dbReference type="GO" id="GO:0016757">
    <property type="term" value="F:glycosyltransferase activity"/>
    <property type="evidence" value="ECO:0007669"/>
    <property type="project" value="UniProtKB-KW"/>
</dbReference>
<comment type="similarity">
    <text evidence="1">Belongs to the glycosyltransferase 2 family.</text>
</comment>
<evidence type="ECO:0000256" key="2">
    <source>
        <dbReference type="ARBA" id="ARBA00022676"/>
    </source>
</evidence>
<evidence type="ECO:0000256" key="4">
    <source>
        <dbReference type="SAM" id="Phobius"/>
    </source>
</evidence>
<evidence type="ECO:0000313" key="7">
    <source>
        <dbReference type="Proteomes" id="UP000754710"/>
    </source>
</evidence>
<dbReference type="CDD" id="cd06423">
    <property type="entry name" value="CESA_like"/>
    <property type="match status" value="1"/>
</dbReference>
<evidence type="ECO:0000259" key="5">
    <source>
        <dbReference type="Pfam" id="PF00535"/>
    </source>
</evidence>
<dbReference type="EMBL" id="JAIEZQ010000002">
    <property type="protein sequence ID" value="MBY9075627.1"/>
    <property type="molecule type" value="Genomic_DNA"/>
</dbReference>
<keyword evidence="4" id="KW-0472">Membrane</keyword>
<dbReference type="EC" id="2.4.-.-" evidence="6"/>
<feature type="transmembrane region" description="Helical" evidence="4">
    <location>
        <begin position="403"/>
        <end position="425"/>
    </location>
</feature>
<evidence type="ECO:0000256" key="1">
    <source>
        <dbReference type="ARBA" id="ARBA00006739"/>
    </source>
</evidence>
<keyword evidence="4" id="KW-0812">Transmembrane</keyword>
<feature type="transmembrane region" description="Helical" evidence="4">
    <location>
        <begin position="15"/>
        <end position="39"/>
    </location>
</feature>
<reference evidence="6 7" key="1">
    <citation type="submission" date="2021-08" db="EMBL/GenBank/DDBJ databases">
        <title>Nocardioides bacterium WL0053 sp. nov., isolated from the sediment.</title>
        <authorList>
            <person name="Wang L."/>
            <person name="Zhang D."/>
            <person name="Zhang A."/>
        </authorList>
    </citation>
    <scope>NUCLEOTIDE SEQUENCE [LARGE SCALE GENOMIC DNA]</scope>
    <source>
        <strain evidence="6 7">WL0053</strain>
    </source>
</reference>